<accession>A0A7X5QQS0</accession>
<comment type="caution">
    <text evidence="2">The sequence shown here is derived from an EMBL/GenBank/DDBJ whole genome shotgun (WGS) entry which is preliminary data.</text>
</comment>
<gene>
    <name evidence="2" type="ORF">C5470_21370</name>
</gene>
<name>A0A7X5QQS0_9GAMM</name>
<feature type="region of interest" description="Disordered" evidence="1">
    <location>
        <begin position="46"/>
        <end position="65"/>
    </location>
</feature>
<proteinExistence type="predicted"/>
<evidence type="ECO:0000313" key="2">
    <source>
        <dbReference type="EMBL" id="NHB98725.1"/>
    </source>
</evidence>
<feature type="non-terminal residue" evidence="2">
    <location>
        <position position="65"/>
    </location>
</feature>
<organism evidence="2 3">
    <name type="scientific">Photorhabdus stackebrandtii</name>
    <dbReference type="NCBI Taxonomy" id="1123042"/>
    <lineage>
        <taxon>Bacteria</taxon>
        <taxon>Pseudomonadati</taxon>
        <taxon>Pseudomonadota</taxon>
        <taxon>Gammaproteobacteria</taxon>
        <taxon>Enterobacterales</taxon>
        <taxon>Morganellaceae</taxon>
        <taxon>Photorhabdus</taxon>
    </lineage>
</organism>
<reference evidence="2 3" key="1">
    <citation type="submission" date="2018-02" db="EMBL/GenBank/DDBJ databases">
        <authorList>
            <person name="Machado R.A."/>
        </authorList>
    </citation>
    <scope>NUCLEOTIDE SEQUENCE [LARGE SCALE GENOMIC DNA]</scope>
    <source>
        <strain evidence="2 3">DSM 23271</strain>
    </source>
</reference>
<dbReference type="EMBL" id="PUJV01000062">
    <property type="protein sequence ID" value="NHB98725.1"/>
    <property type="molecule type" value="Genomic_DNA"/>
</dbReference>
<keyword evidence="3" id="KW-1185">Reference proteome</keyword>
<evidence type="ECO:0000256" key="1">
    <source>
        <dbReference type="SAM" id="MobiDB-lite"/>
    </source>
</evidence>
<sequence>MWHYAKAGLNGPPTRNGTLCRRRPPKGAARSPQQQRAAGRRVELLSPRGAPGSLAHPLLSVSVLK</sequence>
<feature type="region of interest" description="Disordered" evidence="1">
    <location>
        <begin position="1"/>
        <end position="41"/>
    </location>
</feature>
<protein>
    <submittedName>
        <fullName evidence="2">Uncharacterized protein</fullName>
    </submittedName>
</protein>
<evidence type="ECO:0000313" key="3">
    <source>
        <dbReference type="Proteomes" id="UP000547931"/>
    </source>
</evidence>
<dbReference type="Proteomes" id="UP000547931">
    <property type="component" value="Unassembled WGS sequence"/>
</dbReference>
<dbReference type="AlphaFoldDB" id="A0A7X5QQS0"/>